<sequence>MGRIIISENITIDGVIEVSAGADGSGHGGWFARTADRDRTAWAKVGIEEALGARALLMGRRTHAWFVERGWVSRGDEWAERLRELPKHVVSSTALDAAGWRNSTALRGDVVRGVAELRADVPGDVIVYGSGRLVRTLLEHDLVDELRLMTFPFVVGAGERLFGAVSAMKPMRLVDSRAVGDGLASLVYRPDRDA</sequence>
<dbReference type="Pfam" id="PF01872">
    <property type="entry name" value="RibD_C"/>
    <property type="match status" value="1"/>
</dbReference>
<reference evidence="2 3" key="1">
    <citation type="submission" date="2024-09" db="EMBL/GenBank/DDBJ databases">
        <authorList>
            <person name="Sun Q."/>
            <person name="Mori K."/>
        </authorList>
    </citation>
    <scope>NUCLEOTIDE SEQUENCE [LARGE SCALE GENOMIC DNA]</scope>
    <source>
        <strain evidence="2 3">TBRC 2205</strain>
    </source>
</reference>
<dbReference type="Proteomes" id="UP001589894">
    <property type="component" value="Unassembled WGS sequence"/>
</dbReference>
<dbReference type="EMBL" id="JBHLUE010000016">
    <property type="protein sequence ID" value="MFC0566348.1"/>
    <property type="molecule type" value="Genomic_DNA"/>
</dbReference>
<evidence type="ECO:0000313" key="2">
    <source>
        <dbReference type="EMBL" id="MFC0566348.1"/>
    </source>
</evidence>
<evidence type="ECO:0000313" key="3">
    <source>
        <dbReference type="Proteomes" id="UP001589894"/>
    </source>
</evidence>
<dbReference type="PANTHER" id="PTHR38011:SF11">
    <property type="entry name" value="2,5-DIAMINO-6-RIBOSYLAMINO-4(3H)-PYRIMIDINONE 5'-PHOSPHATE REDUCTASE"/>
    <property type="match status" value="1"/>
</dbReference>
<dbReference type="InterPro" id="IPR050765">
    <property type="entry name" value="Riboflavin_Biosynth_HTPR"/>
</dbReference>
<comment type="caution">
    <text evidence="2">The sequence shown here is derived from an EMBL/GenBank/DDBJ whole genome shotgun (WGS) entry which is preliminary data.</text>
</comment>
<protein>
    <submittedName>
        <fullName evidence="2">Dihydrofolate reductase family protein</fullName>
    </submittedName>
</protein>
<feature type="domain" description="Bacterial bifunctional deaminase-reductase C-terminal" evidence="1">
    <location>
        <begin position="4"/>
        <end position="183"/>
    </location>
</feature>
<dbReference type="Gene3D" id="3.40.430.10">
    <property type="entry name" value="Dihydrofolate Reductase, subunit A"/>
    <property type="match status" value="1"/>
</dbReference>
<dbReference type="SUPFAM" id="SSF53597">
    <property type="entry name" value="Dihydrofolate reductase-like"/>
    <property type="match status" value="1"/>
</dbReference>
<name>A0ABV6P228_9ACTN</name>
<organism evidence="2 3">
    <name type="scientific">Plantactinospora siamensis</name>
    <dbReference type="NCBI Taxonomy" id="555372"/>
    <lineage>
        <taxon>Bacteria</taxon>
        <taxon>Bacillati</taxon>
        <taxon>Actinomycetota</taxon>
        <taxon>Actinomycetes</taxon>
        <taxon>Micromonosporales</taxon>
        <taxon>Micromonosporaceae</taxon>
        <taxon>Plantactinospora</taxon>
    </lineage>
</organism>
<dbReference type="PANTHER" id="PTHR38011">
    <property type="entry name" value="DIHYDROFOLATE REDUCTASE FAMILY PROTEIN (AFU_ORTHOLOGUE AFUA_8G06820)"/>
    <property type="match status" value="1"/>
</dbReference>
<gene>
    <name evidence="2" type="ORF">ACFFHU_19675</name>
</gene>
<evidence type="ECO:0000259" key="1">
    <source>
        <dbReference type="Pfam" id="PF01872"/>
    </source>
</evidence>
<accession>A0ABV6P228</accession>
<keyword evidence="3" id="KW-1185">Reference proteome</keyword>
<dbReference type="RefSeq" id="WP_377340949.1">
    <property type="nucleotide sequence ID" value="NZ_JBHLUE010000016.1"/>
</dbReference>
<proteinExistence type="predicted"/>
<dbReference type="InterPro" id="IPR002734">
    <property type="entry name" value="RibDG_C"/>
</dbReference>
<dbReference type="InterPro" id="IPR024072">
    <property type="entry name" value="DHFR-like_dom_sf"/>
</dbReference>